<dbReference type="EMBL" id="HBFO01007241">
    <property type="protein sequence ID" value="CAD8813952.1"/>
    <property type="molecule type" value="Transcribed_RNA"/>
</dbReference>
<gene>
    <name evidence="1" type="ORF">OMED0930_LOCUS5069</name>
</gene>
<accession>A0A7S1EMW2</accession>
<organism evidence="1">
    <name type="scientific">Ostreococcus mediterraneus</name>
    <dbReference type="NCBI Taxonomy" id="1486918"/>
    <lineage>
        <taxon>Eukaryota</taxon>
        <taxon>Viridiplantae</taxon>
        <taxon>Chlorophyta</taxon>
        <taxon>Mamiellophyceae</taxon>
        <taxon>Mamiellales</taxon>
        <taxon>Bathycoccaceae</taxon>
        <taxon>Ostreococcus</taxon>
    </lineage>
</organism>
<dbReference type="AlphaFoldDB" id="A0A7S1EMW2"/>
<sequence length="177" mass="19661">MHDITYTRALRGIVAARATFAVARAGERTTTAGDRIRKDKKCTSQNGLRHKSYHARIKRACDTHTLQNGRRNCGPVDARTRLDARATWTTRETNARWCVGLCRDWCGNHVLRDPEDGRRRGGAALDVCFECVPVPVFLNGGDGVEIFAGLASVVEDHYAVLFANQALVEYEFQARGA</sequence>
<protein>
    <submittedName>
        <fullName evidence="1">Uncharacterized protein</fullName>
    </submittedName>
</protein>
<evidence type="ECO:0000313" key="1">
    <source>
        <dbReference type="EMBL" id="CAD8813952.1"/>
    </source>
</evidence>
<name>A0A7S1EMW2_9CHLO</name>
<reference evidence="1" key="1">
    <citation type="submission" date="2021-01" db="EMBL/GenBank/DDBJ databases">
        <authorList>
            <person name="Corre E."/>
            <person name="Pelletier E."/>
            <person name="Niang G."/>
            <person name="Scheremetjew M."/>
            <person name="Finn R."/>
            <person name="Kale V."/>
            <person name="Holt S."/>
            <person name="Cochrane G."/>
            <person name="Meng A."/>
            <person name="Brown T."/>
            <person name="Cohen L."/>
        </authorList>
    </citation>
    <scope>NUCLEOTIDE SEQUENCE</scope>
    <source>
        <strain evidence="1">Clade-D-RCC1621</strain>
    </source>
</reference>
<proteinExistence type="predicted"/>